<accession>A0ABM8GGP4</accession>
<dbReference type="EMBL" id="AP027731">
    <property type="protein sequence ID" value="BDZ47529.1"/>
    <property type="molecule type" value="Genomic_DNA"/>
</dbReference>
<feature type="region of interest" description="Disordered" evidence="1">
    <location>
        <begin position="156"/>
        <end position="191"/>
    </location>
</feature>
<name>A0ABM8GGP4_9MICO</name>
<evidence type="ECO:0000313" key="2">
    <source>
        <dbReference type="EMBL" id="BDZ47529.1"/>
    </source>
</evidence>
<reference evidence="3" key="1">
    <citation type="journal article" date="2019" name="Int. J. Syst. Evol. Microbiol.">
        <title>The Global Catalogue of Microorganisms (GCM) 10K type strain sequencing project: providing services to taxonomists for standard genome sequencing and annotation.</title>
        <authorList>
            <consortium name="The Broad Institute Genomics Platform"/>
            <consortium name="The Broad Institute Genome Sequencing Center for Infectious Disease"/>
            <person name="Wu L."/>
            <person name="Ma J."/>
        </authorList>
    </citation>
    <scope>NUCLEOTIDE SEQUENCE [LARGE SCALE GENOMIC DNA]</scope>
    <source>
        <strain evidence="3">NBRC 108725</strain>
    </source>
</reference>
<dbReference type="Proteomes" id="UP001321498">
    <property type="component" value="Chromosome"/>
</dbReference>
<protein>
    <submittedName>
        <fullName evidence="2">Uncharacterized protein</fullName>
    </submittedName>
</protein>
<sequence length="235" mass="24862">MHPAVLHRDQDVGVAGCEVQIVQDDHDGRAALPVEVGEQVEHLDLVREVEERRRLVEQEDVGLLGERHGDPHALPLAAGQLVDRAVREGQGVGVPQRAGDSGVIGAAPPPEPALVRVPPAAHQVGDGDALGRDRGLGEEAEDLRHLARRDVGERAPVEQDPAVAGRQEACHGAQQRRLAGGVGPDDSGDAALGDIEAEVGEDGAVVVRDGHPVDGQRVGHRLPPVRLVLERSHSR</sequence>
<evidence type="ECO:0000313" key="3">
    <source>
        <dbReference type="Proteomes" id="UP001321498"/>
    </source>
</evidence>
<organism evidence="2 3">
    <name type="scientific">Naasia aerilata</name>
    <dbReference type="NCBI Taxonomy" id="1162966"/>
    <lineage>
        <taxon>Bacteria</taxon>
        <taxon>Bacillati</taxon>
        <taxon>Actinomycetota</taxon>
        <taxon>Actinomycetes</taxon>
        <taxon>Micrococcales</taxon>
        <taxon>Microbacteriaceae</taxon>
        <taxon>Naasia</taxon>
    </lineage>
</organism>
<keyword evidence="3" id="KW-1185">Reference proteome</keyword>
<feature type="region of interest" description="Disordered" evidence="1">
    <location>
        <begin position="115"/>
        <end position="134"/>
    </location>
</feature>
<evidence type="ECO:0000256" key="1">
    <source>
        <dbReference type="SAM" id="MobiDB-lite"/>
    </source>
</evidence>
<gene>
    <name evidence="2" type="ORF">GCM10025866_34380</name>
</gene>
<proteinExistence type="predicted"/>